<dbReference type="Proteomes" id="UP000005850">
    <property type="component" value="Chromosome"/>
</dbReference>
<evidence type="ECO:0000313" key="5">
    <source>
        <dbReference type="EMBL" id="AIG28789.1"/>
    </source>
</evidence>
<evidence type="ECO:0000256" key="2">
    <source>
        <dbReference type="ARBA" id="ARBA00022723"/>
    </source>
</evidence>
<dbReference type="STRING" id="1042163.BRLA_c045250"/>
<dbReference type="GO" id="GO:0016788">
    <property type="term" value="F:hydrolase activity, acting on ester bonds"/>
    <property type="evidence" value="ECO:0007669"/>
    <property type="project" value="InterPro"/>
</dbReference>
<dbReference type="KEGG" id="blr:BRLA_c045250"/>
<dbReference type="HOGENOM" id="CLU_031506_5_2_9"/>
<evidence type="ECO:0000256" key="3">
    <source>
        <dbReference type="ARBA" id="ARBA00022801"/>
    </source>
</evidence>
<evidence type="ECO:0000256" key="4">
    <source>
        <dbReference type="PIRSR" id="PIRSR005902-1"/>
    </source>
</evidence>
<dbReference type="eggNOG" id="COG0084">
    <property type="taxonomic scope" value="Bacteria"/>
</dbReference>
<evidence type="ECO:0000256" key="1">
    <source>
        <dbReference type="ARBA" id="ARBA00009275"/>
    </source>
</evidence>
<dbReference type="PIRSF" id="PIRSF005902">
    <property type="entry name" value="DNase_TatD"/>
    <property type="match status" value="1"/>
</dbReference>
<sequence>MPNGSYPMIDAHIHVDSYHPADAQRIMAECQSYGIEKVISVSMNLSSCLANRDWLQRYPGRVNVAYGFHPEQKLPAEAEIQQLFDWIDQHQTEMVAIGEVGLPYYTQLEASRNEQAFNQEPYIHLLERFIMTASRYDKPIILHAVYEDAEIACELLEKHNVTKAHFHWFKGSKATTLRMSRSGYYISVTPDVVYEVEIQQLILQYPLEQIMIETDGPWPFEGPFTGQLTHPAMMKESCQAIARLKGLSVEETASILYQNTKRFYKI</sequence>
<accession>A0A075RAC9</accession>
<dbReference type="SUPFAM" id="SSF51556">
    <property type="entry name" value="Metallo-dependent hydrolases"/>
    <property type="match status" value="1"/>
</dbReference>
<dbReference type="PANTHER" id="PTHR46317:SF1">
    <property type="entry name" value="HYDROLASE, TATD FAMILY"/>
    <property type="match status" value="1"/>
</dbReference>
<name>A0A075RAC9_BRELA</name>
<dbReference type="Pfam" id="PF01026">
    <property type="entry name" value="TatD_DNase"/>
    <property type="match status" value="1"/>
</dbReference>
<dbReference type="GO" id="GO:0046872">
    <property type="term" value="F:metal ion binding"/>
    <property type="evidence" value="ECO:0007669"/>
    <property type="project" value="UniProtKB-KW"/>
</dbReference>
<dbReference type="InterPro" id="IPR032466">
    <property type="entry name" value="Metal_Hydrolase"/>
</dbReference>
<dbReference type="RefSeq" id="WP_003334145.1">
    <property type="nucleotide sequence ID" value="NZ_CP007806.1"/>
</dbReference>
<feature type="binding site" evidence="4">
    <location>
        <position position="99"/>
    </location>
    <ligand>
        <name>a divalent metal cation</name>
        <dbReference type="ChEBI" id="CHEBI:60240"/>
        <label>1</label>
    </ligand>
</feature>
<dbReference type="EC" id="3.1.21.-" evidence="5"/>
<feature type="binding site" evidence="4">
    <location>
        <position position="12"/>
    </location>
    <ligand>
        <name>a divalent metal cation</name>
        <dbReference type="ChEBI" id="CHEBI:60240"/>
        <label>1</label>
    </ligand>
</feature>
<keyword evidence="6" id="KW-1185">Reference proteome</keyword>
<dbReference type="AlphaFoldDB" id="A0A075RAC9"/>
<proteinExistence type="inferred from homology"/>
<organism evidence="5 6">
    <name type="scientific">Brevibacillus laterosporus LMG 15441</name>
    <dbReference type="NCBI Taxonomy" id="1042163"/>
    <lineage>
        <taxon>Bacteria</taxon>
        <taxon>Bacillati</taxon>
        <taxon>Bacillota</taxon>
        <taxon>Bacilli</taxon>
        <taxon>Bacillales</taxon>
        <taxon>Paenibacillaceae</taxon>
        <taxon>Brevibacillus</taxon>
    </lineage>
</organism>
<keyword evidence="2 4" id="KW-0479">Metal-binding</keyword>
<dbReference type="Gene3D" id="3.20.20.140">
    <property type="entry name" value="Metal-dependent hydrolases"/>
    <property type="match status" value="1"/>
</dbReference>
<feature type="binding site" evidence="4">
    <location>
        <position position="14"/>
    </location>
    <ligand>
        <name>a divalent metal cation</name>
        <dbReference type="ChEBI" id="CHEBI:60240"/>
        <label>1</label>
    </ligand>
</feature>
<gene>
    <name evidence="5" type="primary">ycfH_2</name>
    <name evidence="5" type="ORF">BRLA_c045250</name>
</gene>
<comment type="similarity">
    <text evidence="1">Belongs to the metallo-dependent hydrolases superfamily. TatD-type hydrolase family.</text>
</comment>
<feature type="binding site" evidence="4">
    <location>
        <position position="143"/>
    </location>
    <ligand>
        <name>a divalent metal cation</name>
        <dbReference type="ChEBI" id="CHEBI:60240"/>
        <label>2</label>
    </ligand>
</feature>
<keyword evidence="3 5" id="KW-0378">Hydrolase</keyword>
<dbReference type="EMBL" id="CP007806">
    <property type="protein sequence ID" value="AIG28789.1"/>
    <property type="molecule type" value="Genomic_DNA"/>
</dbReference>
<dbReference type="InterPro" id="IPR001130">
    <property type="entry name" value="TatD-like"/>
</dbReference>
<dbReference type="CDD" id="cd01310">
    <property type="entry name" value="TatD_DNAse"/>
    <property type="match status" value="1"/>
</dbReference>
<dbReference type="PANTHER" id="PTHR46317">
    <property type="entry name" value="HYDROLASE OF PHP SUPERFAMILY-RELATED PROTEIN"/>
    <property type="match status" value="1"/>
</dbReference>
<feature type="binding site" evidence="4">
    <location>
        <position position="215"/>
    </location>
    <ligand>
        <name>a divalent metal cation</name>
        <dbReference type="ChEBI" id="CHEBI:60240"/>
        <label>1</label>
    </ligand>
</feature>
<evidence type="ECO:0000313" key="6">
    <source>
        <dbReference type="Proteomes" id="UP000005850"/>
    </source>
</evidence>
<protein>
    <submittedName>
        <fullName evidence="5">Putative deoxyribonuclease YcfH</fullName>
        <ecNumber evidence="5">3.1.21.-</ecNumber>
    </submittedName>
</protein>
<reference evidence="5 6" key="1">
    <citation type="journal article" date="2011" name="J. Bacteriol.">
        <title>Genome sequence of Brevibacillus laterosporus LMG 15441, a pathogen of invertebrates.</title>
        <authorList>
            <person name="Djukic M."/>
            <person name="Poehlein A."/>
            <person name="Thurmer A."/>
            <person name="Daniel R."/>
        </authorList>
    </citation>
    <scope>NUCLEOTIDE SEQUENCE [LARGE SCALE GENOMIC DNA]</scope>
    <source>
        <strain evidence="5 6">LMG 15441</strain>
    </source>
</reference>
<feature type="binding site" evidence="4">
    <location>
        <position position="167"/>
    </location>
    <ligand>
        <name>a divalent metal cation</name>
        <dbReference type="ChEBI" id="CHEBI:60240"/>
        <label>2</label>
    </ligand>
</feature>